<feature type="domain" description="HPt" evidence="6">
    <location>
        <begin position="40"/>
        <end position="137"/>
    </location>
</feature>
<comment type="domain">
    <text evidence="4">Histidine-containing phosphotransfer domain (HPt) contains an active histidine that mediates the phosphotransfer.</text>
</comment>
<dbReference type="PANTHER" id="PTHR28242">
    <property type="entry name" value="PHOSPHORELAY INTERMEDIATE PROTEIN YPD1"/>
    <property type="match status" value="1"/>
</dbReference>
<reference evidence="7 8" key="1">
    <citation type="journal article" date="2021" name="Plant Biotechnol. J.">
        <title>Multi-omics assisted identification of the key and species-specific regulatory components of drought-tolerant mechanisms in Gossypium stocksii.</title>
        <authorList>
            <person name="Yu D."/>
            <person name="Ke L."/>
            <person name="Zhang D."/>
            <person name="Wu Y."/>
            <person name="Sun Y."/>
            <person name="Mei J."/>
            <person name="Sun J."/>
            <person name="Sun Y."/>
        </authorList>
    </citation>
    <scope>NUCLEOTIDE SEQUENCE [LARGE SCALE GENOMIC DNA]</scope>
    <source>
        <strain evidence="8">cv. E1</strain>
        <tissue evidence="7">Leaf</tissue>
    </source>
</reference>
<evidence type="ECO:0000313" key="8">
    <source>
        <dbReference type="Proteomes" id="UP000828251"/>
    </source>
</evidence>
<dbReference type="OrthoDB" id="591185at2759"/>
<proteinExistence type="predicted"/>
<accession>A0A9D3UBW3</accession>
<evidence type="ECO:0000256" key="5">
    <source>
        <dbReference type="SAM" id="Phobius"/>
    </source>
</evidence>
<protein>
    <recommendedName>
        <fullName evidence="4">Histidine-containing phosphotransfer protein</fullName>
    </recommendedName>
</protein>
<dbReference type="InterPro" id="IPR008207">
    <property type="entry name" value="Sig_transdc_His_kin_Hpt_dom"/>
</dbReference>
<keyword evidence="5" id="KW-1133">Transmembrane helix</keyword>
<comment type="subcellular location">
    <subcellularLocation>
        <location evidence="4">Cytoplasm</location>
        <location evidence="4">Cytosol</location>
    </subcellularLocation>
    <subcellularLocation>
        <location evidence="4">Nucleus</location>
    </subcellularLocation>
</comment>
<dbReference type="PANTHER" id="PTHR28242:SF30">
    <property type="entry name" value="HISTIDINE-CONTAINING PHOSPHOTRANSFER PROTEIN 2"/>
    <property type="match status" value="1"/>
</dbReference>
<keyword evidence="5" id="KW-0812">Transmembrane</keyword>
<dbReference type="GO" id="GO:0005634">
    <property type="term" value="C:nucleus"/>
    <property type="evidence" value="ECO:0007669"/>
    <property type="project" value="UniProtKB-SubCell"/>
</dbReference>
<dbReference type="AlphaFoldDB" id="A0A9D3UBW3"/>
<dbReference type="GO" id="GO:0009927">
    <property type="term" value="F:histidine phosphotransfer kinase activity"/>
    <property type="evidence" value="ECO:0007669"/>
    <property type="project" value="UniProtKB-UniRule"/>
</dbReference>
<dbReference type="PROSITE" id="PS50894">
    <property type="entry name" value="HPT"/>
    <property type="match status" value="1"/>
</dbReference>
<comment type="function">
    <text evidence="4">Functions as a two-component phosphorelay mediators between cytokinin sensor histidine kinases and response regulators (B-type ARRs). Plays an important role in propagating cytokinin signal transduction.</text>
</comment>
<evidence type="ECO:0000256" key="1">
    <source>
        <dbReference type="ARBA" id="ARBA00022864"/>
    </source>
</evidence>
<sequence length="182" mass="21240">MAGSNTDPTQQLNDYIRTMHDQGILDDNFDQLLVLRREQNPRFINELISMFTNDAEAYIAEITNALSLTEVDFSTIISKLHQLKGSTSGIGGHRMYQACCELRVAADDGDKDRSEFLMLINFLFYIFSFYLLNICLYVVRCDELFLRVKEEFNTLKQCFDSISEMRRNIISNGTRRRRRRPL</sequence>
<keyword evidence="2 4" id="KW-0902">Two-component regulatory system</keyword>
<evidence type="ECO:0000256" key="2">
    <source>
        <dbReference type="ARBA" id="ARBA00023012"/>
    </source>
</evidence>
<organism evidence="7 8">
    <name type="scientific">Gossypium stocksii</name>
    <dbReference type="NCBI Taxonomy" id="47602"/>
    <lineage>
        <taxon>Eukaryota</taxon>
        <taxon>Viridiplantae</taxon>
        <taxon>Streptophyta</taxon>
        <taxon>Embryophyta</taxon>
        <taxon>Tracheophyta</taxon>
        <taxon>Spermatophyta</taxon>
        <taxon>Magnoliopsida</taxon>
        <taxon>eudicotyledons</taxon>
        <taxon>Gunneridae</taxon>
        <taxon>Pentapetalae</taxon>
        <taxon>rosids</taxon>
        <taxon>malvids</taxon>
        <taxon>Malvales</taxon>
        <taxon>Malvaceae</taxon>
        <taxon>Malvoideae</taxon>
        <taxon>Gossypium</taxon>
    </lineage>
</organism>
<feature type="transmembrane region" description="Helical" evidence="5">
    <location>
        <begin position="116"/>
        <end position="139"/>
    </location>
</feature>
<feature type="modified residue" description="Phosphohistidine" evidence="3">
    <location>
        <position position="81"/>
    </location>
</feature>
<keyword evidence="5" id="KW-0472">Membrane</keyword>
<keyword evidence="1 4" id="KW-0932">Cytokinin signaling pathway</keyword>
<keyword evidence="3" id="KW-0597">Phosphoprotein</keyword>
<dbReference type="GO" id="GO:0005829">
    <property type="term" value="C:cytosol"/>
    <property type="evidence" value="ECO:0007669"/>
    <property type="project" value="UniProtKB-SubCell"/>
</dbReference>
<dbReference type="Gene3D" id="1.20.120.160">
    <property type="entry name" value="HPT domain"/>
    <property type="match status" value="1"/>
</dbReference>
<dbReference type="GO" id="GO:0043424">
    <property type="term" value="F:protein histidine kinase binding"/>
    <property type="evidence" value="ECO:0007669"/>
    <property type="project" value="UniProtKB-UniRule"/>
</dbReference>
<dbReference type="GO" id="GO:0009736">
    <property type="term" value="P:cytokinin-activated signaling pathway"/>
    <property type="evidence" value="ECO:0007669"/>
    <property type="project" value="UniProtKB-KW"/>
</dbReference>
<dbReference type="InterPro" id="IPR045871">
    <property type="entry name" value="AHP1-5/YPD1"/>
</dbReference>
<dbReference type="Pfam" id="PF01627">
    <property type="entry name" value="Hpt"/>
    <property type="match status" value="1"/>
</dbReference>
<dbReference type="EMBL" id="JAIQCV010000013">
    <property type="protein sequence ID" value="KAH1033687.1"/>
    <property type="molecule type" value="Genomic_DNA"/>
</dbReference>
<comment type="caution">
    <text evidence="7">The sequence shown here is derived from an EMBL/GenBank/DDBJ whole genome shotgun (WGS) entry which is preliminary data.</text>
</comment>
<gene>
    <name evidence="7" type="ORF">J1N35_045861</name>
</gene>
<evidence type="ECO:0000259" key="6">
    <source>
        <dbReference type="PROSITE" id="PS50894"/>
    </source>
</evidence>
<evidence type="ECO:0000256" key="3">
    <source>
        <dbReference type="PROSITE-ProRule" id="PRU00110"/>
    </source>
</evidence>
<dbReference type="GO" id="GO:0000160">
    <property type="term" value="P:phosphorelay signal transduction system"/>
    <property type="evidence" value="ECO:0007669"/>
    <property type="project" value="UniProtKB-UniRule"/>
</dbReference>
<keyword evidence="8" id="KW-1185">Reference proteome</keyword>
<dbReference type="InterPro" id="IPR036641">
    <property type="entry name" value="HPT_dom_sf"/>
</dbReference>
<name>A0A9D3UBW3_9ROSI</name>
<dbReference type="Proteomes" id="UP000828251">
    <property type="component" value="Unassembled WGS sequence"/>
</dbReference>
<evidence type="ECO:0000256" key="4">
    <source>
        <dbReference type="RuleBase" id="RU369004"/>
    </source>
</evidence>
<evidence type="ECO:0000313" key="7">
    <source>
        <dbReference type="EMBL" id="KAH1033687.1"/>
    </source>
</evidence>
<dbReference type="SUPFAM" id="SSF47226">
    <property type="entry name" value="Histidine-containing phosphotransfer domain, HPT domain"/>
    <property type="match status" value="1"/>
</dbReference>